<keyword evidence="4" id="KW-0560">Oxidoreductase</keyword>
<evidence type="ECO:0000256" key="7">
    <source>
        <dbReference type="ARBA" id="ARBA00023027"/>
    </source>
</evidence>
<dbReference type="RefSeq" id="WP_095074922.1">
    <property type="nucleotide sequence ID" value="NZ_LT899436.1"/>
</dbReference>
<evidence type="ECO:0000256" key="3">
    <source>
        <dbReference type="ARBA" id="ARBA00022723"/>
    </source>
</evidence>
<dbReference type="Gene3D" id="3.90.380.10">
    <property type="entry name" value="Naphthalene 1,2-dioxygenase Alpha Subunit, Chain A, domain 1"/>
    <property type="match status" value="2"/>
</dbReference>
<dbReference type="InterPro" id="IPR001663">
    <property type="entry name" value="Rng_hydr_dOase-A"/>
</dbReference>
<dbReference type="Gene3D" id="2.102.10.10">
    <property type="entry name" value="Rieske [2Fe-2S] iron-sulphur domain"/>
    <property type="match status" value="1"/>
</dbReference>
<feature type="domain" description="Rieske" evidence="8">
    <location>
        <begin position="37"/>
        <end position="128"/>
    </location>
</feature>
<dbReference type="AlphaFoldDB" id="A0A238UFA6"/>
<dbReference type="OrthoDB" id="9800776at2"/>
<dbReference type="InterPro" id="IPR036922">
    <property type="entry name" value="Rieske_2Fe-2S_sf"/>
</dbReference>
<dbReference type="PANTHER" id="PTHR43756">
    <property type="entry name" value="CHOLINE MONOOXYGENASE, CHLOROPLASTIC"/>
    <property type="match status" value="1"/>
</dbReference>
<dbReference type="PANTHER" id="PTHR43756:SF5">
    <property type="entry name" value="CHOLINE MONOOXYGENASE, CHLOROPLASTIC"/>
    <property type="match status" value="1"/>
</dbReference>
<dbReference type="GO" id="GO:0016491">
    <property type="term" value="F:oxidoreductase activity"/>
    <property type="evidence" value="ECO:0007669"/>
    <property type="project" value="UniProtKB-KW"/>
</dbReference>
<dbReference type="InterPro" id="IPR017941">
    <property type="entry name" value="Rieske_2Fe-2S"/>
</dbReference>
<dbReference type="GO" id="GO:0005506">
    <property type="term" value="F:iron ion binding"/>
    <property type="evidence" value="ECO:0007669"/>
    <property type="project" value="InterPro"/>
</dbReference>
<protein>
    <recommendedName>
        <fullName evidence="8">Rieske domain-containing protein</fullName>
    </recommendedName>
</protein>
<dbReference type="SUPFAM" id="SSF55961">
    <property type="entry name" value="Bet v1-like"/>
    <property type="match status" value="1"/>
</dbReference>
<keyword evidence="5" id="KW-0408">Iron</keyword>
<keyword evidence="10" id="KW-1185">Reference proteome</keyword>
<dbReference type="InterPro" id="IPR015879">
    <property type="entry name" value="Ring_hydroxy_dOase_asu_C_dom"/>
</dbReference>
<gene>
    <name evidence="9" type="ORF">TJEJU_4115</name>
</gene>
<evidence type="ECO:0000256" key="2">
    <source>
        <dbReference type="ARBA" id="ARBA00022714"/>
    </source>
</evidence>
<accession>A0A238UFA6</accession>
<evidence type="ECO:0000259" key="8">
    <source>
        <dbReference type="PROSITE" id="PS51296"/>
    </source>
</evidence>
<reference evidence="9 10" key="1">
    <citation type="submission" date="2017-07" db="EMBL/GenBank/DDBJ databases">
        <authorList>
            <person name="Sun Z.S."/>
            <person name="Albrecht U."/>
            <person name="Echele G."/>
            <person name="Lee C.C."/>
        </authorList>
    </citation>
    <scope>NUCLEOTIDE SEQUENCE [LARGE SCALE GENOMIC DNA]</scope>
    <source>
        <strain evidence="10">type strain: KCTC 22618</strain>
    </source>
</reference>
<dbReference type="PROSITE" id="PS00570">
    <property type="entry name" value="RING_HYDROXYL_ALPHA"/>
    <property type="match status" value="1"/>
</dbReference>
<evidence type="ECO:0000256" key="5">
    <source>
        <dbReference type="ARBA" id="ARBA00023004"/>
    </source>
</evidence>
<dbReference type="InterPro" id="IPR015881">
    <property type="entry name" value="ARHD_Rieske_2Fe_2S"/>
</dbReference>
<keyword evidence="6" id="KW-0411">Iron-sulfur</keyword>
<evidence type="ECO:0000256" key="6">
    <source>
        <dbReference type="ARBA" id="ARBA00023014"/>
    </source>
</evidence>
<evidence type="ECO:0000256" key="4">
    <source>
        <dbReference type="ARBA" id="ARBA00023002"/>
    </source>
</evidence>
<sequence length="360" mass="42838">MKKVTAKISESATLPSDFYFDTKIWEAMKEKVFAKSWQYIGDEQEIFNVAVNTYPFYLLEKYIEEPLVLTKQKDEVRCLSNVCTHRGFIISHHPGKNRKLVCSYHGRRFDLEGKFEFMPEFKEVENFPRPCEHLHQLELKKWSKFLFTSLAPQQDFSKILNELESRVGFLNADDFEFAPEYSKTYNVQSHWALYIDNYLEGFHIPFVHPALNSILDYGSYDTICDGDMVLQIGYGENGAEVFKFPEDHPDYGKNISAYYYWFYPNFMLNFYPWGVQLNIVRPYTENFTKVEFLYYIKDREIWERMSGEQLGEKTQQEDEWVVEGVQKGLRSRFYTDGRFSATRETGVHHFHKMLKRDLEQ</sequence>
<evidence type="ECO:0000313" key="10">
    <source>
        <dbReference type="Proteomes" id="UP000215214"/>
    </source>
</evidence>
<dbReference type="CDD" id="cd03469">
    <property type="entry name" value="Rieske_RO_Alpha_N"/>
    <property type="match status" value="1"/>
</dbReference>
<organism evidence="9 10">
    <name type="scientific">Tenacibaculum jejuense</name>
    <dbReference type="NCBI Taxonomy" id="584609"/>
    <lineage>
        <taxon>Bacteria</taxon>
        <taxon>Pseudomonadati</taxon>
        <taxon>Bacteroidota</taxon>
        <taxon>Flavobacteriia</taxon>
        <taxon>Flavobacteriales</taxon>
        <taxon>Flavobacteriaceae</taxon>
        <taxon>Tenacibaculum</taxon>
    </lineage>
</organism>
<dbReference type="Pfam" id="PF00848">
    <property type="entry name" value="Ring_hydroxyl_A"/>
    <property type="match status" value="1"/>
</dbReference>
<dbReference type="Proteomes" id="UP000215214">
    <property type="component" value="Chromosome TJEJU"/>
</dbReference>
<keyword evidence="3" id="KW-0479">Metal-binding</keyword>
<evidence type="ECO:0000313" key="9">
    <source>
        <dbReference type="EMBL" id="SNR17735.1"/>
    </source>
</evidence>
<dbReference type="Pfam" id="PF00355">
    <property type="entry name" value="Rieske"/>
    <property type="match status" value="1"/>
</dbReference>
<dbReference type="PROSITE" id="PS51296">
    <property type="entry name" value="RIESKE"/>
    <property type="match status" value="1"/>
</dbReference>
<comment type="cofactor">
    <cofactor evidence="1">
        <name>Fe cation</name>
        <dbReference type="ChEBI" id="CHEBI:24875"/>
    </cofactor>
</comment>
<dbReference type="SUPFAM" id="SSF50022">
    <property type="entry name" value="ISP domain"/>
    <property type="match status" value="1"/>
</dbReference>
<keyword evidence="7" id="KW-0520">NAD</keyword>
<keyword evidence="2" id="KW-0001">2Fe-2S</keyword>
<proteinExistence type="predicted"/>
<dbReference type="EMBL" id="LT899436">
    <property type="protein sequence ID" value="SNR17735.1"/>
    <property type="molecule type" value="Genomic_DNA"/>
</dbReference>
<evidence type="ECO:0000256" key="1">
    <source>
        <dbReference type="ARBA" id="ARBA00001962"/>
    </source>
</evidence>
<dbReference type="KEGG" id="tje:TJEJU_4115"/>
<dbReference type="GO" id="GO:0051537">
    <property type="term" value="F:2 iron, 2 sulfur cluster binding"/>
    <property type="evidence" value="ECO:0007669"/>
    <property type="project" value="UniProtKB-KW"/>
</dbReference>
<name>A0A238UFA6_9FLAO</name>